<evidence type="ECO:0000256" key="1">
    <source>
        <dbReference type="ARBA" id="ARBA00001946"/>
    </source>
</evidence>
<dbReference type="SUPFAM" id="SSF48576">
    <property type="entry name" value="Terpenoid synthases"/>
    <property type="match status" value="1"/>
</dbReference>
<gene>
    <name evidence="8" type="ORF">CRD36_03995</name>
</gene>
<protein>
    <submittedName>
        <fullName evidence="8">Farnesyl-diphosphate synthase</fullName>
    </submittedName>
</protein>
<dbReference type="AlphaFoldDB" id="A0A2G4YU40"/>
<dbReference type="InterPro" id="IPR000092">
    <property type="entry name" value="Polyprenyl_synt"/>
</dbReference>
<evidence type="ECO:0000256" key="3">
    <source>
        <dbReference type="ARBA" id="ARBA00022679"/>
    </source>
</evidence>
<evidence type="ECO:0000256" key="4">
    <source>
        <dbReference type="ARBA" id="ARBA00022723"/>
    </source>
</evidence>
<keyword evidence="9" id="KW-1185">Reference proteome</keyword>
<dbReference type="PROSITE" id="PS00723">
    <property type="entry name" value="POLYPRENYL_SYNTHASE_1"/>
    <property type="match status" value="1"/>
</dbReference>
<dbReference type="PANTHER" id="PTHR43281:SF1">
    <property type="entry name" value="FARNESYL DIPHOSPHATE SYNTHASE"/>
    <property type="match status" value="1"/>
</dbReference>
<keyword evidence="3 7" id="KW-0808">Transferase</keyword>
<evidence type="ECO:0000256" key="2">
    <source>
        <dbReference type="ARBA" id="ARBA00006706"/>
    </source>
</evidence>
<sequence length="300" mass="32528">MTNDNNDLATLALRDVAELVEEKLIKLLPKAVDLEQQVIDAMEYALLAGGKRVRPFLVMESSRICGVGESSALRVAAAVECAHTYSLIHDDLPCMDDDDMRRGQPSVHKKFDEATAVLAGDALLTLAFEILADEQTHANPRVRCELITALAKALGANGMVGGQMFDLLAENQDLDKIRITRLQRMKTGALIVFSGESGAILGMAEERRCQALRGYAHDVGLAFQIVDDLLDEEGDSDDLGKTAGKDSKAGKATFVSLAGVDAARTKAFMLTDQAIQHLDIFGDNAENLRNLAKFIINRAN</sequence>
<evidence type="ECO:0000313" key="8">
    <source>
        <dbReference type="EMBL" id="PHZ85848.1"/>
    </source>
</evidence>
<dbReference type="PANTHER" id="PTHR43281">
    <property type="entry name" value="FARNESYL DIPHOSPHATE SYNTHASE"/>
    <property type="match status" value="1"/>
</dbReference>
<dbReference type="Gene3D" id="1.10.600.10">
    <property type="entry name" value="Farnesyl Diphosphate Synthase"/>
    <property type="match status" value="1"/>
</dbReference>
<dbReference type="Pfam" id="PF00348">
    <property type="entry name" value="polyprenyl_synt"/>
    <property type="match status" value="1"/>
</dbReference>
<dbReference type="GO" id="GO:0016114">
    <property type="term" value="P:terpenoid biosynthetic process"/>
    <property type="evidence" value="ECO:0007669"/>
    <property type="project" value="UniProtKB-ARBA"/>
</dbReference>
<dbReference type="GO" id="GO:0046872">
    <property type="term" value="F:metal ion binding"/>
    <property type="evidence" value="ECO:0007669"/>
    <property type="project" value="UniProtKB-KW"/>
</dbReference>
<dbReference type="InParanoid" id="A0A2G4YU40"/>
<evidence type="ECO:0000256" key="5">
    <source>
        <dbReference type="ARBA" id="ARBA00022842"/>
    </source>
</evidence>
<dbReference type="NCBIfam" id="NF045485">
    <property type="entry name" value="FPPsyn"/>
    <property type="match status" value="1"/>
</dbReference>
<dbReference type="RefSeq" id="WP_099471433.1">
    <property type="nucleotide sequence ID" value="NZ_CP041025.1"/>
</dbReference>
<dbReference type="GO" id="GO:0005737">
    <property type="term" value="C:cytoplasm"/>
    <property type="evidence" value="ECO:0007669"/>
    <property type="project" value="UniProtKB-ARBA"/>
</dbReference>
<dbReference type="OrthoDB" id="9805316at2"/>
<comment type="similarity">
    <text evidence="2 7">Belongs to the FPP/GGPP synthase family.</text>
</comment>
<accession>A0A2G4YU40</accession>
<dbReference type="FunFam" id="1.10.600.10:FF:000001">
    <property type="entry name" value="Geranylgeranyl diphosphate synthase"/>
    <property type="match status" value="1"/>
</dbReference>
<comment type="cofactor">
    <cofactor evidence="1">
        <name>Mg(2+)</name>
        <dbReference type="ChEBI" id="CHEBI:18420"/>
    </cofactor>
</comment>
<comment type="caution">
    <text evidence="8">The sequence shown here is derived from an EMBL/GenBank/DDBJ whole genome shotgun (WGS) entry which is preliminary data.</text>
</comment>
<keyword evidence="4" id="KW-0479">Metal-binding</keyword>
<dbReference type="SFLD" id="SFLDG01017">
    <property type="entry name" value="Polyprenyl_Transferase_Like"/>
    <property type="match status" value="1"/>
</dbReference>
<dbReference type="EMBL" id="PDEM01000009">
    <property type="protein sequence ID" value="PHZ85848.1"/>
    <property type="molecule type" value="Genomic_DNA"/>
</dbReference>
<dbReference type="SFLD" id="SFLDS00005">
    <property type="entry name" value="Isoprenoid_Synthase_Type_I"/>
    <property type="match status" value="1"/>
</dbReference>
<dbReference type="GO" id="GO:0004659">
    <property type="term" value="F:prenyltransferase activity"/>
    <property type="evidence" value="ECO:0007669"/>
    <property type="project" value="InterPro"/>
</dbReference>
<proteinExistence type="inferred from homology"/>
<dbReference type="InterPro" id="IPR033749">
    <property type="entry name" value="Polyprenyl_synt_CS"/>
</dbReference>
<evidence type="ECO:0000256" key="6">
    <source>
        <dbReference type="ARBA" id="ARBA00023229"/>
    </source>
</evidence>
<keyword evidence="5" id="KW-0460">Magnesium</keyword>
<keyword evidence="6" id="KW-0414">Isoprene biosynthesis</keyword>
<dbReference type="CDD" id="cd00685">
    <property type="entry name" value="Trans_IPPS_HT"/>
    <property type="match status" value="1"/>
</dbReference>
<dbReference type="PROSITE" id="PS00444">
    <property type="entry name" value="POLYPRENYL_SYNTHASE_2"/>
    <property type="match status" value="1"/>
</dbReference>
<reference evidence="8 9" key="1">
    <citation type="submission" date="2017-10" db="EMBL/GenBank/DDBJ databases">
        <title>Frigbacter circumglobatus gen. nov. sp. nov., isolated from sediment cultured in situ.</title>
        <authorList>
            <person name="Zhao Z."/>
        </authorList>
    </citation>
    <scope>NUCLEOTIDE SEQUENCE [LARGE SCALE GENOMIC DNA]</scope>
    <source>
        <strain evidence="8 9">ZYL</strain>
    </source>
</reference>
<organism evidence="8 9">
    <name type="scientific">Paremcibacter congregatus</name>
    <dbReference type="NCBI Taxonomy" id="2043170"/>
    <lineage>
        <taxon>Bacteria</taxon>
        <taxon>Pseudomonadati</taxon>
        <taxon>Pseudomonadota</taxon>
        <taxon>Alphaproteobacteria</taxon>
        <taxon>Emcibacterales</taxon>
        <taxon>Emcibacteraceae</taxon>
        <taxon>Paremcibacter</taxon>
    </lineage>
</organism>
<name>A0A2G4YU40_9PROT</name>
<dbReference type="FunCoup" id="A0A2G4YU40">
    <property type="interactions" value="371"/>
</dbReference>
<dbReference type="InterPro" id="IPR008949">
    <property type="entry name" value="Isoprenoid_synthase_dom_sf"/>
</dbReference>
<dbReference type="InterPro" id="IPR053378">
    <property type="entry name" value="Prenyl_diphosphate_synthase"/>
</dbReference>
<evidence type="ECO:0000256" key="7">
    <source>
        <dbReference type="RuleBase" id="RU004466"/>
    </source>
</evidence>
<dbReference type="Proteomes" id="UP000229730">
    <property type="component" value="Unassembled WGS sequence"/>
</dbReference>
<evidence type="ECO:0000313" key="9">
    <source>
        <dbReference type="Proteomes" id="UP000229730"/>
    </source>
</evidence>